<accession>A0A9P7K5L8</accession>
<dbReference type="Proteomes" id="UP000717328">
    <property type="component" value="Unassembled WGS sequence"/>
</dbReference>
<reference evidence="1" key="1">
    <citation type="submission" date="2021-02" db="EMBL/GenBank/DDBJ databases">
        <authorList>
            <person name="Nieuwenhuis M."/>
            <person name="Van De Peppel L.J.J."/>
        </authorList>
    </citation>
    <scope>NUCLEOTIDE SEQUENCE</scope>
    <source>
        <strain evidence="1">D49</strain>
    </source>
</reference>
<dbReference type="EMBL" id="JABCKI010005999">
    <property type="protein sequence ID" value="KAG5635941.1"/>
    <property type="molecule type" value="Genomic_DNA"/>
</dbReference>
<evidence type="ECO:0000313" key="1">
    <source>
        <dbReference type="EMBL" id="KAG5635941.1"/>
    </source>
</evidence>
<name>A0A9P7K5L8_9AGAR</name>
<proteinExistence type="predicted"/>
<protein>
    <submittedName>
        <fullName evidence="1">Uncharacterized protein</fullName>
    </submittedName>
</protein>
<sequence length="308" mass="35423">MLLGLYQGLFDLPWVSPRDVHNWRLKGRLGTEIKAAFGQLPADNRGAYYTWFLQNQYILDKSIPIPVDEQLLNQVEETTLRAWRFTGHSESLSSQQIQEKISEMSPARSSCYYLVLALLIDPMSHPHPNMVCWFEFGFCTCRGRMQESILTYIYRALMRQCSFDELVDAFDSATLPQLMDSKGFGQLRRAITDLDDFMGSTSFRKSVWDLKQLVEVASGEGGGTFDLVIPSVRVDYGFMNCRSDSEFKDLIALYKQVFDMEHFSPIGLHEAAIQGKLLEHMEKFVQLKKSARKQFVRLLKNIYPLPSI</sequence>
<evidence type="ECO:0000313" key="2">
    <source>
        <dbReference type="Proteomes" id="UP000717328"/>
    </source>
</evidence>
<reference evidence="1" key="2">
    <citation type="submission" date="2021-10" db="EMBL/GenBank/DDBJ databases">
        <title>Phylogenomics reveals ancestral predisposition of the termite-cultivated fungus Termitomyces towards a domesticated lifestyle.</title>
        <authorList>
            <person name="Auxier B."/>
            <person name="Grum-Grzhimaylo A."/>
            <person name="Cardenas M.E."/>
            <person name="Lodge J.D."/>
            <person name="Laessoe T."/>
            <person name="Pedersen O."/>
            <person name="Smith M.E."/>
            <person name="Kuyper T.W."/>
            <person name="Franco-Molano E.A."/>
            <person name="Baroni T.J."/>
            <person name="Aanen D.K."/>
        </authorList>
    </citation>
    <scope>NUCLEOTIDE SEQUENCE</scope>
    <source>
        <strain evidence="1">D49</strain>
    </source>
</reference>
<keyword evidence="2" id="KW-1185">Reference proteome</keyword>
<comment type="caution">
    <text evidence="1">The sequence shown here is derived from an EMBL/GenBank/DDBJ whole genome shotgun (WGS) entry which is preliminary data.</text>
</comment>
<gene>
    <name evidence="1" type="ORF">H0H81_009626</name>
</gene>
<dbReference type="AlphaFoldDB" id="A0A9P7K5L8"/>
<dbReference type="OrthoDB" id="4851849at2759"/>
<organism evidence="1 2">
    <name type="scientific">Sphagnurus paluster</name>
    <dbReference type="NCBI Taxonomy" id="117069"/>
    <lineage>
        <taxon>Eukaryota</taxon>
        <taxon>Fungi</taxon>
        <taxon>Dikarya</taxon>
        <taxon>Basidiomycota</taxon>
        <taxon>Agaricomycotina</taxon>
        <taxon>Agaricomycetes</taxon>
        <taxon>Agaricomycetidae</taxon>
        <taxon>Agaricales</taxon>
        <taxon>Tricholomatineae</taxon>
        <taxon>Lyophyllaceae</taxon>
        <taxon>Sphagnurus</taxon>
    </lineage>
</organism>